<evidence type="ECO:0000313" key="2">
    <source>
        <dbReference type="Proteomes" id="UP000620133"/>
    </source>
</evidence>
<dbReference type="EMBL" id="AP024412">
    <property type="protein sequence ID" value="BCR36359.1"/>
    <property type="molecule type" value="Genomic_DNA"/>
</dbReference>
<dbReference type="Proteomes" id="UP000620133">
    <property type="component" value="Chromosome"/>
</dbReference>
<organism evidence="1 2">
    <name type="scientific">Mariniplasma anaerobium</name>
    <dbReference type="NCBI Taxonomy" id="2735436"/>
    <lineage>
        <taxon>Bacteria</taxon>
        <taxon>Bacillati</taxon>
        <taxon>Mycoplasmatota</taxon>
        <taxon>Mollicutes</taxon>
        <taxon>Acholeplasmatales</taxon>
        <taxon>Acholeplasmataceae</taxon>
        <taxon>Mariniplasma</taxon>
    </lineage>
</organism>
<gene>
    <name evidence="1" type="ORF">MPAN_012520</name>
</gene>
<name>A0A7U9XW55_9MOLU</name>
<dbReference type="InterPro" id="IPR012337">
    <property type="entry name" value="RNaseH-like_sf"/>
</dbReference>
<proteinExistence type="predicted"/>
<reference evidence="1" key="1">
    <citation type="submission" date="2021-01" db="EMBL/GenBank/DDBJ databases">
        <title>Draft genome sequence of Acholeplasmataceae bacterium strain Mahy22.</title>
        <authorList>
            <person name="Watanabe M."/>
            <person name="Kojima H."/>
            <person name="Fukui M."/>
        </authorList>
    </citation>
    <scope>NUCLEOTIDE SEQUENCE</scope>
    <source>
        <strain evidence="1">Mahy22</strain>
    </source>
</reference>
<dbReference type="InterPro" id="IPR013520">
    <property type="entry name" value="Ribonucl_H"/>
</dbReference>
<accession>A0A7U9XW55</accession>
<protein>
    <submittedName>
        <fullName evidence="1">Uncharacterized protein</fullName>
    </submittedName>
</protein>
<keyword evidence="2" id="KW-1185">Reference proteome</keyword>
<dbReference type="GO" id="GO:0003676">
    <property type="term" value="F:nucleic acid binding"/>
    <property type="evidence" value="ECO:0007669"/>
    <property type="project" value="InterPro"/>
</dbReference>
<dbReference type="Pfam" id="PF00929">
    <property type="entry name" value="RNase_T"/>
    <property type="match status" value="1"/>
</dbReference>
<dbReference type="RefSeq" id="WP_176238825.1">
    <property type="nucleotide sequence ID" value="NZ_AP024412.1"/>
</dbReference>
<dbReference type="GO" id="GO:0004527">
    <property type="term" value="F:exonuclease activity"/>
    <property type="evidence" value="ECO:0007669"/>
    <property type="project" value="UniProtKB-ARBA"/>
</dbReference>
<dbReference type="AlphaFoldDB" id="A0A7U9XW55"/>
<dbReference type="Gene3D" id="3.30.420.10">
    <property type="entry name" value="Ribonuclease H-like superfamily/Ribonuclease H"/>
    <property type="match status" value="1"/>
</dbReference>
<dbReference type="CDD" id="cd06127">
    <property type="entry name" value="DEDDh"/>
    <property type="match status" value="1"/>
</dbReference>
<dbReference type="KEGG" id="manr:MPAN_012520"/>
<sequence>MTKIIYDINPELKIFYIIIEGKKTGFYLSNRLAKTFYNYLRVGVLVDFEIAPKRKKIHRIKYYQVAHFNRVISLKPHIVHYDLNKLRKDMQAVLKKHKYYLFIDFEMTMPGYSPGGFTPEIIQVGYVVSKSLGSVIEQDGYYVLPSAQTNLSKRTKRFLQLDELKFYEDGKHYELFYADLKRVIDKFHPKLVVWGKNDISALNDSYRLHDKEALTEDMDFIDLLKLHKDYYNLRDDLGLFKAFKTYYDVEEHQAHDAKDDAIVTKYVFDAFMSYMK</sequence>
<evidence type="ECO:0000313" key="1">
    <source>
        <dbReference type="EMBL" id="BCR36359.1"/>
    </source>
</evidence>
<dbReference type="InterPro" id="IPR036397">
    <property type="entry name" value="RNaseH_sf"/>
</dbReference>
<dbReference type="SUPFAM" id="SSF53098">
    <property type="entry name" value="Ribonuclease H-like"/>
    <property type="match status" value="1"/>
</dbReference>